<accession>A0ABQ6Z7R3</accession>
<comment type="caution">
    <text evidence="7">The sequence shown here is derived from an EMBL/GenBank/DDBJ whole genome shotgun (WGS) entry which is preliminary data.</text>
</comment>
<evidence type="ECO:0000256" key="4">
    <source>
        <dbReference type="ARBA" id="ARBA00022777"/>
    </source>
</evidence>
<sequence length="198" mass="21281">MFGMAALPAAQERLVSHLHRSAERMSELIETTMDFARGRLAGGIALDVRPCATLQAHLAGVVDEVRQGHPGRRVLAVLDIDHAVECDESRLGQMLSNLLINALVHGSTETTIQVMAVTTDTTLRISVANRGVIPVDEVGRIFEPFERPADRRLAPGLGLGLYIASQIAVAHGGELRVFSSEAADTLFEFSLPLKAGAH</sequence>
<name>A0ABQ6Z7R3_9GAMM</name>
<evidence type="ECO:0000256" key="5">
    <source>
        <dbReference type="ARBA" id="ARBA00023012"/>
    </source>
</evidence>
<dbReference type="Pfam" id="PF02518">
    <property type="entry name" value="HATPase_c"/>
    <property type="match status" value="1"/>
</dbReference>
<dbReference type="InterPro" id="IPR003594">
    <property type="entry name" value="HATPase_dom"/>
</dbReference>
<dbReference type="InterPro" id="IPR050736">
    <property type="entry name" value="Sensor_HK_Regulatory"/>
</dbReference>
<keyword evidence="5" id="KW-0902">Two-component regulatory system</keyword>
<evidence type="ECO:0000256" key="3">
    <source>
        <dbReference type="ARBA" id="ARBA00022679"/>
    </source>
</evidence>
<dbReference type="PRINTS" id="PR00344">
    <property type="entry name" value="BCTRLSENSOR"/>
</dbReference>
<gene>
    <name evidence="7" type="ORF">CSC65_09090</name>
</gene>
<dbReference type="SUPFAM" id="SSF55874">
    <property type="entry name" value="ATPase domain of HSP90 chaperone/DNA topoisomerase II/histidine kinase"/>
    <property type="match status" value="1"/>
</dbReference>
<protein>
    <recommendedName>
        <fullName evidence="2">histidine kinase</fullName>
        <ecNumber evidence="2">2.7.13.3</ecNumber>
    </recommendedName>
</protein>
<organism evidence="7 8">
    <name type="scientific">Pseudoxanthomonas daejeonensis</name>
    <dbReference type="NCBI Taxonomy" id="266062"/>
    <lineage>
        <taxon>Bacteria</taxon>
        <taxon>Pseudomonadati</taxon>
        <taxon>Pseudomonadota</taxon>
        <taxon>Gammaproteobacteria</taxon>
        <taxon>Lysobacterales</taxon>
        <taxon>Lysobacteraceae</taxon>
        <taxon>Pseudoxanthomonas</taxon>
    </lineage>
</organism>
<evidence type="ECO:0000256" key="1">
    <source>
        <dbReference type="ARBA" id="ARBA00000085"/>
    </source>
</evidence>
<dbReference type="CDD" id="cd00075">
    <property type="entry name" value="HATPase"/>
    <property type="match status" value="1"/>
</dbReference>
<evidence type="ECO:0000259" key="6">
    <source>
        <dbReference type="PROSITE" id="PS50109"/>
    </source>
</evidence>
<dbReference type="Gene3D" id="3.30.565.10">
    <property type="entry name" value="Histidine kinase-like ATPase, C-terminal domain"/>
    <property type="match status" value="1"/>
</dbReference>
<dbReference type="PROSITE" id="PS50109">
    <property type="entry name" value="HIS_KIN"/>
    <property type="match status" value="1"/>
</dbReference>
<evidence type="ECO:0000313" key="8">
    <source>
        <dbReference type="Proteomes" id="UP000788419"/>
    </source>
</evidence>
<evidence type="ECO:0000313" key="7">
    <source>
        <dbReference type="EMBL" id="KAF1694473.1"/>
    </source>
</evidence>
<reference evidence="7 8" key="1">
    <citation type="submission" date="2017-10" db="EMBL/GenBank/DDBJ databases">
        <title>Whole genome sequencing of members of genus Pseudoxanthomonas.</title>
        <authorList>
            <person name="Kumar S."/>
            <person name="Bansal K."/>
            <person name="Kaur A."/>
            <person name="Patil P."/>
            <person name="Sharma S."/>
            <person name="Patil P.B."/>
        </authorList>
    </citation>
    <scope>NUCLEOTIDE SEQUENCE [LARGE SCALE GENOMIC DNA]</scope>
    <source>
        <strain evidence="7 8">DSM 17801</strain>
    </source>
</reference>
<keyword evidence="8" id="KW-1185">Reference proteome</keyword>
<dbReference type="InterPro" id="IPR005467">
    <property type="entry name" value="His_kinase_dom"/>
</dbReference>
<evidence type="ECO:0000256" key="2">
    <source>
        <dbReference type="ARBA" id="ARBA00012438"/>
    </source>
</evidence>
<dbReference type="InterPro" id="IPR004358">
    <property type="entry name" value="Sig_transdc_His_kin-like_C"/>
</dbReference>
<dbReference type="EMBL" id="PDWN01000008">
    <property type="protein sequence ID" value="KAF1694473.1"/>
    <property type="molecule type" value="Genomic_DNA"/>
</dbReference>
<dbReference type="InterPro" id="IPR036890">
    <property type="entry name" value="HATPase_C_sf"/>
</dbReference>
<feature type="domain" description="Histidine kinase" evidence="6">
    <location>
        <begin position="1"/>
        <end position="195"/>
    </location>
</feature>
<dbReference type="EC" id="2.7.13.3" evidence="2"/>
<dbReference type="PANTHER" id="PTHR43711">
    <property type="entry name" value="TWO-COMPONENT HISTIDINE KINASE"/>
    <property type="match status" value="1"/>
</dbReference>
<comment type="catalytic activity">
    <reaction evidence="1">
        <text>ATP + protein L-histidine = ADP + protein N-phospho-L-histidine.</text>
        <dbReference type="EC" id="2.7.13.3"/>
    </reaction>
</comment>
<dbReference type="PANTHER" id="PTHR43711:SF1">
    <property type="entry name" value="HISTIDINE KINASE 1"/>
    <property type="match status" value="1"/>
</dbReference>
<keyword evidence="3" id="KW-0808">Transferase</keyword>
<proteinExistence type="predicted"/>
<keyword evidence="4" id="KW-0418">Kinase</keyword>
<dbReference type="SMART" id="SM00387">
    <property type="entry name" value="HATPase_c"/>
    <property type="match status" value="1"/>
</dbReference>
<dbReference type="Proteomes" id="UP000788419">
    <property type="component" value="Unassembled WGS sequence"/>
</dbReference>